<sequence>MYYLYGSNNNELSPVEVFKIFGYLSNTAGLEPDLIEMQKVLDLSPEEIEEMKDLVVTRGMMLSDESRSVLSKRAIREYNELFEDVSQRIVSEFIRIMGDEKYKKFNNYLKEWFDVERDYRKKWLREKNIKTLLGGIGTVYATQCYCENALPFLCLKFANIGKLEWLTPECKEIYTKSYPIDISYKGTTLKDLIVKEAGPYNIEDDYWNCTCRKYKDLDCMMPMAQAAFFDNYNDGKDEYGRIVRLQAGIDVNTKTAKKLGLDHLQNAWVEVDFSRLPMCQKG</sequence>
<keyword evidence="2" id="KW-1185">Reference proteome</keyword>
<reference evidence="1" key="1">
    <citation type="submission" date="2022-06" db="EMBL/GenBank/DDBJ databases">
        <title>Vallitalea longa sp. nov., an anaerobic bacterium isolated from marine sediment.</title>
        <authorList>
            <person name="Hirano S."/>
            <person name="Terahara T."/>
            <person name="Mori K."/>
            <person name="Hamada M."/>
            <person name="Matsumoto R."/>
            <person name="Kobayashi T."/>
        </authorList>
    </citation>
    <scope>NUCLEOTIDE SEQUENCE</scope>
    <source>
        <strain evidence="1">SH18-1</strain>
    </source>
</reference>
<dbReference type="RefSeq" id="WP_281817295.1">
    <property type="nucleotide sequence ID" value="NZ_BRLB01000012.1"/>
</dbReference>
<dbReference type="Proteomes" id="UP001144256">
    <property type="component" value="Unassembled WGS sequence"/>
</dbReference>
<dbReference type="AlphaFoldDB" id="A0A9W5YB89"/>
<accession>A0A9W5YB89</accession>
<organism evidence="1 2">
    <name type="scientific">Vallitalea longa</name>
    <dbReference type="NCBI Taxonomy" id="2936439"/>
    <lineage>
        <taxon>Bacteria</taxon>
        <taxon>Bacillati</taxon>
        <taxon>Bacillota</taxon>
        <taxon>Clostridia</taxon>
        <taxon>Lachnospirales</taxon>
        <taxon>Vallitaleaceae</taxon>
        <taxon>Vallitalea</taxon>
    </lineage>
</organism>
<name>A0A9W5YB89_9FIRM</name>
<evidence type="ECO:0000313" key="2">
    <source>
        <dbReference type="Proteomes" id="UP001144256"/>
    </source>
</evidence>
<dbReference type="EMBL" id="BRLB01000012">
    <property type="protein sequence ID" value="GKX30805.1"/>
    <property type="molecule type" value="Genomic_DNA"/>
</dbReference>
<evidence type="ECO:0000313" key="1">
    <source>
        <dbReference type="EMBL" id="GKX30805.1"/>
    </source>
</evidence>
<proteinExistence type="predicted"/>
<comment type="caution">
    <text evidence="1">The sequence shown here is derived from an EMBL/GenBank/DDBJ whole genome shotgun (WGS) entry which is preliminary data.</text>
</comment>
<gene>
    <name evidence="1" type="ORF">SH1V18_32850</name>
</gene>
<protein>
    <submittedName>
        <fullName evidence="1">Uncharacterized protein</fullName>
    </submittedName>
</protein>